<feature type="signal peptide" evidence="8">
    <location>
        <begin position="1"/>
        <end position="23"/>
    </location>
</feature>
<dbReference type="PROSITE" id="PS51450">
    <property type="entry name" value="LRR"/>
    <property type="match status" value="1"/>
</dbReference>
<feature type="domain" description="GAIN-B" evidence="9">
    <location>
        <begin position="396"/>
        <end position="571"/>
    </location>
</feature>
<evidence type="ECO:0000256" key="1">
    <source>
        <dbReference type="ARBA" id="ARBA00004370"/>
    </source>
</evidence>
<dbReference type="Gene3D" id="3.80.10.10">
    <property type="entry name" value="Ribonuclease Inhibitor"/>
    <property type="match status" value="1"/>
</dbReference>
<comment type="subcellular location">
    <subcellularLocation>
        <location evidence="1">Membrane</location>
    </subcellularLocation>
</comment>
<protein>
    <submittedName>
        <fullName evidence="10">Adhesion G-protein coupled receptor G6-like</fullName>
    </submittedName>
</protein>
<feature type="chain" id="PRO_5041252131" evidence="8">
    <location>
        <begin position="24"/>
        <end position="591"/>
    </location>
</feature>
<dbReference type="GO" id="GO:0016020">
    <property type="term" value="C:membrane"/>
    <property type="evidence" value="ECO:0007669"/>
    <property type="project" value="UniProtKB-SubCell"/>
</dbReference>
<keyword evidence="6" id="KW-0472">Membrane</keyword>
<dbReference type="EMBL" id="OX597842">
    <property type="protein sequence ID" value="CAI9743418.1"/>
    <property type="molecule type" value="Genomic_DNA"/>
</dbReference>
<dbReference type="SMART" id="SM00369">
    <property type="entry name" value="LRR_TYP"/>
    <property type="match status" value="4"/>
</dbReference>
<dbReference type="InterPro" id="IPR003591">
    <property type="entry name" value="Leu-rich_rpt_typical-subtyp"/>
</dbReference>
<name>A0AA36BZC0_OCTVU</name>
<dbReference type="InterPro" id="IPR000203">
    <property type="entry name" value="GPS"/>
</dbReference>
<keyword evidence="5" id="KW-1133">Transmembrane helix</keyword>
<evidence type="ECO:0000256" key="6">
    <source>
        <dbReference type="ARBA" id="ARBA00023136"/>
    </source>
</evidence>
<dbReference type="InterPro" id="IPR057244">
    <property type="entry name" value="GAIN_B"/>
</dbReference>
<dbReference type="PROSITE" id="PS50221">
    <property type="entry name" value="GAIN_B"/>
    <property type="match status" value="1"/>
</dbReference>
<keyword evidence="7" id="KW-1015">Disulfide bond</keyword>
<dbReference type="Pfam" id="PF01825">
    <property type="entry name" value="GPS"/>
    <property type="match status" value="1"/>
</dbReference>
<dbReference type="Gene3D" id="2.60.220.50">
    <property type="match status" value="1"/>
</dbReference>
<dbReference type="InterPro" id="IPR001611">
    <property type="entry name" value="Leu-rich_rpt"/>
</dbReference>
<evidence type="ECO:0000259" key="9">
    <source>
        <dbReference type="PROSITE" id="PS50221"/>
    </source>
</evidence>
<gene>
    <name evidence="10" type="ORF">OCTVUL_1B002204</name>
</gene>
<dbReference type="AlphaFoldDB" id="A0AA36BZC0"/>
<evidence type="ECO:0000256" key="3">
    <source>
        <dbReference type="ARBA" id="ARBA00022692"/>
    </source>
</evidence>
<proteinExistence type="predicted"/>
<evidence type="ECO:0000313" key="10">
    <source>
        <dbReference type="EMBL" id="CAI9743418.1"/>
    </source>
</evidence>
<reference evidence="10" key="1">
    <citation type="submission" date="2023-08" db="EMBL/GenBank/DDBJ databases">
        <authorList>
            <person name="Alioto T."/>
            <person name="Alioto T."/>
            <person name="Gomez Garrido J."/>
        </authorList>
    </citation>
    <scope>NUCLEOTIDE SEQUENCE</scope>
</reference>
<dbReference type="InterPro" id="IPR032675">
    <property type="entry name" value="LRR_dom_sf"/>
</dbReference>
<organism evidence="10 11">
    <name type="scientific">Octopus vulgaris</name>
    <name type="common">Common octopus</name>
    <dbReference type="NCBI Taxonomy" id="6645"/>
    <lineage>
        <taxon>Eukaryota</taxon>
        <taxon>Metazoa</taxon>
        <taxon>Spiralia</taxon>
        <taxon>Lophotrochozoa</taxon>
        <taxon>Mollusca</taxon>
        <taxon>Cephalopoda</taxon>
        <taxon>Coleoidea</taxon>
        <taxon>Octopodiformes</taxon>
        <taxon>Octopoda</taxon>
        <taxon>Incirrata</taxon>
        <taxon>Octopodidae</taxon>
        <taxon>Octopus</taxon>
    </lineage>
</organism>
<dbReference type="Proteomes" id="UP001162480">
    <property type="component" value="Chromosome 29"/>
</dbReference>
<sequence length="591" mass="66239">MFQQLKLTFALILSMSFCLESNAASDICSTCSCRNSETNIDCSYRNLFSIPQQIPLNVEVLYLQYNSIVNISVRAFDELPSLGTLYLQYNGIVNISVRAFDELPSLRTLYLSDNNITYIQRGIFENLPNLQRLVLRNSGIKNYEDGAFLFLPSVNYIDLGNNKDMMCECHLPAIINYTKTILKKNVYILGDCRTDLGELIRIMKYMQCQNYSLFQWNLQCETCSGMKCKDPKVTKCTADEPVCESKLSINDGTVKFEKSCSTYRECLEAMRNNTFTCNKSTSDVSCVVCCTGNLCNKNDLIVNAEGALTNLLKSSQKSVYFKAEDIDLAVDTHEKLVPLIPNLPANITLKNILPSINDIIKTQEELLDKAQQSKRTGQRMLDIIEAIPEEIPLEEQQLSASYSNLAIGAIKVKKDTFDGLTYGVLYGNNENQAKTQNFIQLPKSLLKHLKTEERAAVSRISFFSLKDDKLYRVIQNSNTKANTKINSHIIAATIPNIQITNLVDPVKISFELIDQNANNPQCVFWDESPGQNPKWSTKGCNIAKYDPGKQVLCSCDHLTSFALLTSGKTSHLLSMASYIGCGISLACLILI</sequence>
<accession>A0AA36BZC0</accession>
<keyword evidence="8" id="KW-0732">Signal</keyword>
<keyword evidence="2" id="KW-0433">Leucine-rich repeat</keyword>
<dbReference type="PANTHER" id="PTHR45692:SF1">
    <property type="entry name" value="G-PROTEIN COUPLED RECEPTORS FAMILY 2 PROFILE 2 DOMAIN-CONTAINING PROTEIN"/>
    <property type="match status" value="1"/>
</dbReference>
<keyword evidence="3" id="KW-0812">Transmembrane</keyword>
<dbReference type="SMART" id="SM00303">
    <property type="entry name" value="GPS"/>
    <property type="match status" value="1"/>
</dbReference>
<evidence type="ECO:0000256" key="5">
    <source>
        <dbReference type="ARBA" id="ARBA00022989"/>
    </source>
</evidence>
<evidence type="ECO:0000256" key="2">
    <source>
        <dbReference type="ARBA" id="ARBA00022614"/>
    </source>
</evidence>
<evidence type="ECO:0000256" key="7">
    <source>
        <dbReference type="ARBA" id="ARBA00023157"/>
    </source>
</evidence>
<evidence type="ECO:0000256" key="8">
    <source>
        <dbReference type="SAM" id="SignalP"/>
    </source>
</evidence>
<dbReference type="SUPFAM" id="SSF52058">
    <property type="entry name" value="L domain-like"/>
    <property type="match status" value="1"/>
</dbReference>
<evidence type="ECO:0000313" key="11">
    <source>
        <dbReference type="Proteomes" id="UP001162480"/>
    </source>
</evidence>
<keyword evidence="4" id="KW-0677">Repeat</keyword>
<keyword evidence="11" id="KW-1185">Reference proteome</keyword>
<dbReference type="Pfam" id="PF13855">
    <property type="entry name" value="LRR_8"/>
    <property type="match status" value="1"/>
</dbReference>
<dbReference type="PANTHER" id="PTHR45692">
    <property type="entry name" value="G_PROTEIN_RECEP_F2_4 DOMAIN-CONTAINING PROTEIN"/>
    <property type="match status" value="1"/>
</dbReference>
<dbReference type="InterPro" id="IPR046338">
    <property type="entry name" value="GAIN_dom_sf"/>
</dbReference>
<evidence type="ECO:0000256" key="4">
    <source>
        <dbReference type="ARBA" id="ARBA00022737"/>
    </source>
</evidence>